<reference evidence="2 3" key="1">
    <citation type="journal article" date="2015" name="Int. J. Syst. Evol. Microbiol.">
        <title>Erythrobacter atlanticus sp. nov., a bacterium from ocean sediment able to degrade polycyclic aromatic hydrocarbons.</title>
        <authorList>
            <person name="Zhuang L."/>
            <person name="Liu Y."/>
            <person name="Wang L."/>
            <person name="Wang W."/>
            <person name="Shao Z."/>
        </authorList>
    </citation>
    <scope>NUCLEOTIDE SEQUENCE [LARGE SCALE GENOMIC DNA]</scope>
    <source>
        <strain evidence="3">s21-N3</strain>
    </source>
</reference>
<dbReference type="KEGG" id="ery:CP97_03390"/>
<reference evidence="3" key="2">
    <citation type="submission" date="2015-04" db="EMBL/GenBank/DDBJ databases">
        <title>The complete genome sequence of Erythrobacter sp. s21-N3.</title>
        <authorList>
            <person name="Zhuang L."/>
            <person name="Liu Y."/>
            <person name="Shao Z."/>
        </authorList>
    </citation>
    <scope>NUCLEOTIDE SEQUENCE [LARGE SCALE GENOMIC DNA]</scope>
    <source>
        <strain evidence="3">s21-N3</strain>
    </source>
</reference>
<dbReference type="EMBL" id="CP011310">
    <property type="protein sequence ID" value="AKQ41289.2"/>
    <property type="molecule type" value="Genomic_DNA"/>
</dbReference>
<proteinExistence type="predicted"/>
<organism evidence="2 3">
    <name type="scientific">Aurantiacibacter atlanticus</name>
    <dbReference type="NCBI Taxonomy" id="1648404"/>
    <lineage>
        <taxon>Bacteria</taxon>
        <taxon>Pseudomonadati</taxon>
        <taxon>Pseudomonadota</taxon>
        <taxon>Alphaproteobacteria</taxon>
        <taxon>Sphingomonadales</taxon>
        <taxon>Erythrobacteraceae</taxon>
        <taxon>Aurantiacibacter</taxon>
    </lineage>
</organism>
<evidence type="ECO:0000313" key="3">
    <source>
        <dbReference type="Proteomes" id="UP000059113"/>
    </source>
</evidence>
<keyword evidence="3" id="KW-1185">Reference proteome</keyword>
<name>A0A0H4VDX4_9SPHN</name>
<dbReference type="Proteomes" id="UP000059113">
    <property type="component" value="Chromosome"/>
</dbReference>
<evidence type="ECO:0000256" key="1">
    <source>
        <dbReference type="SAM" id="MobiDB-lite"/>
    </source>
</evidence>
<accession>A0A0H4VDX4</accession>
<feature type="region of interest" description="Disordered" evidence="1">
    <location>
        <begin position="1"/>
        <end position="21"/>
    </location>
</feature>
<protein>
    <submittedName>
        <fullName evidence="2">Uncharacterized protein</fullName>
    </submittedName>
</protein>
<dbReference type="AlphaFoldDB" id="A0A0H4VDX4"/>
<gene>
    <name evidence="2" type="ORF">CP97_03390</name>
</gene>
<dbReference type="STRING" id="1648404.CP97_03390"/>
<evidence type="ECO:0000313" key="2">
    <source>
        <dbReference type="EMBL" id="AKQ41289.2"/>
    </source>
</evidence>
<sequence length="54" mass="5839">MDVHFPDPGVNQPLHLLPQGSGQFPGKTLIDHIRAIGSPRKTGKRARRLAATIA</sequence>